<comment type="similarity">
    <text evidence="1">Belongs to the transcriptional regulatory Fis family.</text>
</comment>
<evidence type="ECO:0000256" key="2">
    <source>
        <dbReference type="ARBA" id="ARBA00023125"/>
    </source>
</evidence>
<evidence type="ECO:0000256" key="3">
    <source>
        <dbReference type="ARBA" id="ARBA00029540"/>
    </source>
</evidence>
<sequence>MTQRGKRQEPRDPHRQEPDTKKSKLLRECVREAVEDYFAHLDGHPTSDLYRMVLDEVEPPLLEIALRQTRGNYSHAAELLGMNRATLRKKLKQHEID</sequence>
<dbReference type="PANTHER" id="PTHR47918">
    <property type="entry name" value="DNA-BINDING PROTEIN FIS"/>
    <property type="match status" value="1"/>
</dbReference>
<keyword evidence="2 6" id="KW-0238">DNA-binding</keyword>
<feature type="domain" description="DNA binding HTH" evidence="5">
    <location>
        <begin position="54"/>
        <end position="93"/>
    </location>
</feature>
<evidence type="ECO:0000256" key="1">
    <source>
        <dbReference type="ARBA" id="ARBA00008559"/>
    </source>
</evidence>
<organism evidence="6">
    <name type="scientific">Candidatus Kentrum sp. DK</name>
    <dbReference type="NCBI Taxonomy" id="2126562"/>
    <lineage>
        <taxon>Bacteria</taxon>
        <taxon>Pseudomonadati</taxon>
        <taxon>Pseudomonadota</taxon>
        <taxon>Gammaproteobacteria</taxon>
        <taxon>Candidatus Kentrum</taxon>
    </lineage>
</organism>
<dbReference type="Pfam" id="PF02954">
    <property type="entry name" value="HTH_8"/>
    <property type="match status" value="1"/>
</dbReference>
<dbReference type="PIRSF" id="PIRSF002097">
    <property type="entry name" value="DNA-binding_Fis"/>
    <property type="match status" value="1"/>
</dbReference>
<dbReference type="EMBL" id="CAADEX010000040">
    <property type="protein sequence ID" value="VFJ52954.1"/>
    <property type="molecule type" value="Genomic_DNA"/>
</dbReference>
<dbReference type="InterPro" id="IPR005412">
    <property type="entry name" value="Fis_DNA-bd"/>
</dbReference>
<evidence type="ECO:0000313" key="6">
    <source>
        <dbReference type="EMBL" id="VFJ52954.1"/>
    </source>
</evidence>
<dbReference type="InterPro" id="IPR050207">
    <property type="entry name" value="Trans_regulatory_Fis"/>
</dbReference>
<dbReference type="Gene3D" id="1.10.10.60">
    <property type="entry name" value="Homeodomain-like"/>
    <property type="match status" value="1"/>
</dbReference>
<evidence type="ECO:0000259" key="5">
    <source>
        <dbReference type="Pfam" id="PF02954"/>
    </source>
</evidence>
<gene>
    <name evidence="6" type="ORF">BECKDK2373B_GA0170837_104015</name>
</gene>
<dbReference type="GO" id="GO:0006355">
    <property type="term" value="P:regulation of DNA-templated transcription"/>
    <property type="evidence" value="ECO:0007669"/>
    <property type="project" value="InterPro"/>
</dbReference>
<dbReference type="PRINTS" id="PR01590">
    <property type="entry name" value="HTHFIS"/>
</dbReference>
<dbReference type="InterPro" id="IPR009057">
    <property type="entry name" value="Homeodomain-like_sf"/>
</dbReference>
<dbReference type="SUPFAM" id="SSF46689">
    <property type="entry name" value="Homeodomain-like"/>
    <property type="match status" value="1"/>
</dbReference>
<protein>
    <recommendedName>
        <fullName evidence="3">Putative Fis-like DNA-binding protein</fullName>
    </recommendedName>
</protein>
<reference evidence="6" key="1">
    <citation type="submission" date="2019-02" db="EMBL/GenBank/DDBJ databases">
        <authorList>
            <person name="Gruber-Vodicka R. H."/>
            <person name="Seah K. B. B."/>
        </authorList>
    </citation>
    <scope>NUCLEOTIDE SEQUENCE</scope>
    <source>
        <strain evidence="6">BECK_DK47</strain>
    </source>
</reference>
<feature type="region of interest" description="Disordered" evidence="4">
    <location>
        <begin position="1"/>
        <end position="24"/>
    </location>
</feature>
<dbReference type="PRINTS" id="PR01591">
    <property type="entry name" value="DNABINDNGFIS"/>
</dbReference>
<name>A0A450SI11_9GAMM</name>
<dbReference type="InterPro" id="IPR002197">
    <property type="entry name" value="HTH_Fis"/>
</dbReference>
<proteinExistence type="inferred from homology"/>
<dbReference type="AlphaFoldDB" id="A0A450SI11"/>
<dbReference type="GO" id="GO:0043565">
    <property type="term" value="F:sequence-specific DNA binding"/>
    <property type="evidence" value="ECO:0007669"/>
    <property type="project" value="InterPro"/>
</dbReference>
<dbReference type="NCBIfam" id="NF001659">
    <property type="entry name" value="PRK00430.1"/>
    <property type="match status" value="1"/>
</dbReference>
<evidence type="ECO:0000256" key="4">
    <source>
        <dbReference type="SAM" id="MobiDB-lite"/>
    </source>
</evidence>
<accession>A0A450SI11</accession>
<dbReference type="PANTHER" id="PTHR47918:SF1">
    <property type="entry name" value="DNA-BINDING PROTEIN FIS"/>
    <property type="match status" value="1"/>
</dbReference>